<dbReference type="EMBL" id="CP071770">
    <property type="protein sequence ID" value="QTD62716.1"/>
    <property type="molecule type" value="Genomic_DNA"/>
</dbReference>
<proteinExistence type="predicted"/>
<name>A0ABX7TGL9_9GAMM</name>
<keyword evidence="2" id="KW-1185">Reference proteome</keyword>
<sequence>MMDIQRKCFEESNNVNPDWSFKFDEELQQYIALDSEMELQVDEFNELWDAFRAGWQAAKAQSEKALLEQFEINNKLVEQMENMVTYERLQELIAIGVKAALESQEPAND</sequence>
<dbReference type="RefSeq" id="WP_207973639.1">
    <property type="nucleotide sequence ID" value="NZ_CP071766.1"/>
</dbReference>
<gene>
    <name evidence="1" type="ORF">J4G45_06055</name>
</gene>
<evidence type="ECO:0000313" key="2">
    <source>
        <dbReference type="Proteomes" id="UP000663954"/>
    </source>
</evidence>
<reference evidence="1 2" key="1">
    <citation type="journal article" date="2020" name="Front. Cell. Infect. Microbiol.">
        <title>Characterization of Three Porcine Acinetobacter towneri Strains Co-Harboring tet(X3) and bla OXA-58.</title>
        <authorList>
            <person name="Ma J."/>
            <person name="Wang J."/>
            <person name="Feng J."/>
            <person name="Liu Y."/>
            <person name="Yang B."/>
            <person name="Li R."/>
            <person name="Bai L."/>
            <person name="He T."/>
            <person name="Wang X."/>
            <person name="Yang Z."/>
        </authorList>
    </citation>
    <scope>NUCLEOTIDE SEQUENCE [LARGE SCALE GENOMIC DNA]</scope>
    <source>
        <strain evidence="1 2">GX5</strain>
    </source>
</reference>
<dbReference type="Proteomes" id="UP000663954">
    <property type="component" value="Chromosome"/>
</dbReference>
<organism evidence="1 2">
    <name type="scientific">Acinetobacter towneri</name>
    <dbReference type="NCBI Taxonomy" id="202956"/>
    <lineage>
        <taxon>Bacteria</taxon>
        <taxon>Pseudomonadati</taxon>
        <taxon>Pseudomonadota</taxon>
        <taxon>Gammaproteobacteria</taxon>
        <taxon>Moraxellales</taxon>
        <taxon>Moraxellaceae</taxon>
        <taxon>Acinetobacter</taxon>
    </lineage>
</organism>
<accession>A0ABX7TGL9</accession>
<protein>
    <submittedName>
        <fullName evidence="1">Uncharacterized protein</fullName>
    </submittedName>
</protein>
<evidence type="ECO:0000313" key="1">
    <source>
        <dbReference type="EMBL" id="QTD62716.1"/>
    </source>
</evidence>
<dbReference type="GeneID" id="64223500"/>